<keyword evidence="2" id="KW-1185">Reference proteome</keyword>
<dbReference type="RefSeq" id="WP_397671683.1">
    <property type="nucleotide sequence ID" value="NZ_JBIRGH010000003.1"/>
</dbReference>
<sequence>MNREGPSVRLLPWTNADGRPCYLSSDGTGPVSRLADRVEAVQLGLAARLLGHARDTLAAPGLPPTPELGFLAAKLADALHDTLLIAESRGTRLAPADDDANR</sequence>
<evidence type="ECO:0000313" key="1">
    <source>
        <dbReference type="EMBL" id="MFH8584275.1"/>
    </source>
</evidence>
<comment type="caution">
    <text evidence="1">The sequence shown here is derived from an EMBL/GenBank/DDBJ whole genome shotgun (WGS) entry which is preliminary data.</text>
</comment>
<dbReference type="EMBL" id="JBIRGH010000003">
    <property type="protein sequence ID" value="MFH8584275.1"/>
    <property type="molecule type" value="Genomic_DNA"/>
</dbReference>
<protein>
    <submittedName>
        <fullName evidence="1">Uncharacterized protein</fullName>
    </submittedName>
</protein>
<dbReference type="Proteomes" id="UP001610990">
    <property type="component" value="Unassembled WGS sequence"/>
</dbReference>
<reference evidence="1 2" key="1">
    <citation type="submission" date="2024-10" db="EMBL/GenBank/DDBJ databases">
        <title>The Natural Products Discovery Center: Release of the First 8490 Sequenced Strains for Exploring Actinobacteria Biosynthetic Diversity.</title>
        <authorList>
            <person name="Kalkreuter E."/>
            <person name="Kautsar S.A."/>
            <person name="Yang D."/>
            <person name="Bader C.D."/>
            <person name="Teijaro C.N."/>
            <person name="Fluegel L."/>
            <person name="Davis C.M."/>
            <person name="Simpson J.R."/>
            <person name="Lauterbach L."/>
            <person name="Steele A.D."/>
            <person name="Gui C."/>
            <person name="Meng S."/>
            <person name="Li G."/>
            <person name="Viehrig K."/>
            <person name="Ye F."/>
            <person name="Su P."/>
            <person name="Kiefer A.F."/>
            <person name="Nichols A."/>
            <person name="Cepeda A.J."/>
            <person name="Yan W."/>
            <person name="Fan B."/>
            <person name="Jiang Y."/>
            <person name="Adhikari A."/>
            <person name="Zheng C.-J."/>
            <person name="Schuster L."/>
            <person name="Cowan T.M."/>
            <person name="Smanski M.J."/>
            <person name="Chevrette M.G."/>
            <person name="De Carvalho L.P.S."/>
            <person name="Shen B."/>
        </authorList>
    </citation>
    <scope>NUCLEOTIDE SEQUENCE [LARGE SCALE GENOMIC DNA]</scope>
    <source>
        <strain evidence="1 2">NPDC018013</strain>
    </source>
</reference>
<gene>
    <name evidence="1" type="ORF">ACH4GP_07745</name>
</gene>
<proteinExistence type="predicted"/>
<evidence type="ECO:0000313" key="2">
    <source>
        <dbReference type="Proteomes" id="UP001610990"/>
    </source>
</evidence>
<name>A0ABW7RD77_9ACTN</name>
<organism evidence="1 2">
    <name type="scientific">Streptomyces celluloflavus</name>
    <dbReference type="NCBI Taxonomy" id="58344"/>
    <lineage>
        <taxon>Bacteria</taxon>
        <taxon>Bacillati</taxon>
        <taxon>Actinomycetota</taxon>
        <taxon>Actinomycetes</taxon>
        <taxon>Kitasatosporales</taxon>
        <taxon>Streptomycetaceae</taxon>
        <taxon>Streptomyces</taxon>
    </lineage>
</organism>
<accession>A0ABW7RD77</accession>